<dbReference type="SMART" id="SM00331">
    <property type="entry name" value="PP2C_SIG"/>
    <property type="match status" value="1"/>
</dbReference>
<dbReference type="InterPro" id="IPR001932">
    <property type="entry name" value="PPM-type_phosphatase-like_dom"/>
</dbReference>
<sequence length="440" mass="47583">MGTAPSLPRHAASQAKEHREITAEARCRLLLEIFHSTRGTLDLRETLDRLLDRLQSFLPYDAAGIFVLREEVTRPGAGPLGELIAGVSWRGFPPRSPATDPMLREGAGIVGHVVRSGEAVCAPDVRLDPRYIKGREETISEVAVPIQLDGRTIGALNLESDRLAGFQAQDVDVLRFFAEATAIAVEKAILHERLIEAGRLERQLRTAQQIQERLLPAESPGVPGYELAGLCMPSARVGGDYFDYIPLPGGRLGLAVADVSGHDITAALIMSAFRAQVRALLRAGRPLDEVAEALDAELPDSTAGSAFVTALLAVLDPARGRLCYVNCGHHPPIHDRGEAVPGWLDRGGPLLGLLDDTEFEVGEIRLSPGDQVVIFTDGIVEARNAAGECFGTGRLAERVTTNRSLAPRDLIERIVLEARGFAEADDFEDDVTLVVLRRGM</sequence>
<dbReference type="EMBL" id="VBOT01000036">
    <property type="protein sequence ID" value="TMQ52333.1"/>
    <property type="molecule type" value="Genomic_DNA"/>
</dbReference>
<feature type="domain" description="GAF" evidence="2">
    <location>
        <begin position="42"/>
        <end position="195"/>
    </location>
</feature>
<dbReference type="AlphaFoldDB" id="A0A538SLT5"/>
<dbReference type="InterPro" id="IPR029016">
    <property type="entry name" value="GAF-like_dom_sf"/>
</dbReference>
<feature type="domain" description="PPM-type phosphatase" evidence="3">
    <location>
        <begin position="222"/>
        <end position="438"/>
    </location>
</feature>
<protein>
    <submittedName>
        <fullName evidence="4">GAF domain-containing protein</fullName>
    </submittedName>
</protein>
<evidence type="ECO:0000259" key="3">
    <source>
        <dbReference type="SMART" id="SM00331"/>
    </source>
</evidence>
<dbReference type="SUPFAM" id="SSF55781">
    <property type="entry name" value="GAF domain-like"/>
    <property type="match status" value="1"/>
</dbReference>
<evidence type="ECO:0000313" key="4">
    <source>
        <dbReference type="EMBL" id="TMQ52333.1"/>
    </source>
</evidence>
<keyword evidence="1" id="KW-0378">Hydrolase</keyword>
<dbReference type="InterPro" id="IPR052016">
    <property type="entry name" value="Bact_Sigma-Reg"/>
</dbReference>
<dbReference type="PANTHER" id="PTHR43156:SF2">
    <property type="entry name" value="STAGE II SPORULATION PROTEIN E"/>
    <property type="match status" value="1"/>
</dbReference>
<dbReference type="InterPro" id="IPR036457">
    <property type="entry name" value="PPM-type-like_dom_sf"/>
</dbReference>
<name>A0A538SLT5_UNCEI</name>
<dbReference type="Proteomes" id="UP000320184">
    <property type="component" value="Unassembled WGS sequence"/>
</dbReference>
<proteinExistence type="predicted"/>
<comment type="caution">
    <text evidence="4">The sequence shown here is derived from an EMBL/GenBank/DDBJ whole genome shotgun (WGS) entry which is preliminary data.</text>
</comment>
<evidence type="ECO:0000256" key="1">
    <source>
        <dbReference type="ARBA" id="ARBA00022801"/>
    </source>
</evidence>
<dbReference type="Pfam" id="PF07228">
    <property type="entry name" value="SpoIIE"/>
    <property type="match status" value="1"/>
</dbReference>
<dbReference type="GO" id="GO:0016791">
    <property type="term" value="F:phosphatase activity"/>
    <property type="evidence" value="ECO:0007669"/>
    <property type="project" value="TreeGrafter"/>
</dbReference>
<evidence type="ECO:0000259" key="2">
    <source>
        <dbReference type="SMART" id="SM00065"/>
    </source>
</evidence>
<dbReference type="Pfam" id="PF13185">
    <property type="entry name" value="GAF_2"/>
    <property type="match status" value="1"/>
</dbReference>
<dbReference type="Gene3D" id="3.60.40.10">
    <property type="entry name" value="PPM-type phosphatase domain"/>
    <property type="match status" value="1"/>
</dbReference>
<dbReference type="PANTHER" id="PTHR43156">
    <property type="entry name" value="STAGE II SPORULATION PROTEIN E-RELATED"/>
    <property type="match status" value="1"/>
</dbReference>
<organism evidence="4 5">
    <name type="scientific">Eiseniibacteriota bacterium</name>
    <dbReference type="NCBI Taxonomy" id="2212470"/>
    <lineage>
        <taxon>Bacteria</taxon>
        <taxon>Candidatus Eiseniibacteriota</taxon>
    </lineage>
</organism>
<dbReference type="Gene3D" id="3.30.450.40">
    <property type="match status" value="1"/>
</dbReference>
<dbReference type="SMART" id="SM00065">
    <property type="entry name" value="GAF"/>
    <property type="match status" value="1"/>
</dbReference>
<reference evidence="4 5" key="1">
    <citation type="journal article" date="2019" name="Nat. Microbiol.">
        <title>Mediterranean grassland soil C-N compound turnover is dependent on rainfall and depth, and is mediated by genomically divergent microorganisms.</title>
        <authorList>
            <person name="Diamond S."/>
            <person name="Andeer P.F."/>
            <person name="Li Z."/>
            <person name="Crits-Christoph A."/>
            <person name="Burstein D."/>
            <person name="Anantharaman K."/>
            <person name="Lane K.R."/>
            <person name="Thomas B.C."/>
            <person name="Pan C."/>
            <person name="Northen T.R."/>
            <person name="Banfield J.F."/>
        </authorList>
    </citation>
    <scope>NUCLEOTIDE SEQUENCE [LARGE SCALE GENOMIC DNA]</scope>
    <source>
        <strain evidence="4">WS_3</strain>
    </source>
</reference>
<dbReference type="SUPFAM" id="SSF81606">
    <property type="entry name" value="PP2C-like"/>
    <property type="match status" value="1"/>
</dbReference>
<evidence type="ECO:0000313" key="5">
    <source>
        <dbReference type="Proteomes" id="UP000320184"/>
    </source>
</evidence>
<accession>A0A538SLT5</accession>
<dbReference type="InterPro" id="IPR003018">
    <property type="entry name" value="GAF"/>
</dbReference>
<gene>
    <name evidence="4" type="ORF">E6K73_03075</name>
</gene>